<dbReference type="PROSITE" id="PS50850">
    <property type="entry name" value="MFS"/>
    <property type="match status" value="1"/>
</dbReference>
<dbReference type="Proteomes" id="UP000614601">
    <property type="component" value="Unassembled WGS sequence"/>
</dbReference>
<dbReference type="OrthoDB" id="2985014at2759"/>
<evidence type="ECO:0000313" key="4">
    <source>
        <dbReference type="EMBL" id="CAD5219568.1"/>
    </source>
</evidence>
<dbReference type="InterPro" id="IPR020846">
    <property type="entry name" value="MFS_dom"/>
</dbReference>
<feature type="transmembrane region" description="Helical" evidence="2">
    <location>
        <begin position="342"/>
        <end position="362"/>
    </location>
</feature>
<protein>
    <recommendedName>
        <fullName evidence="3">Major facilitator superfamily (MFS) profile domain-containing protein</fullName>
    </recommendedName>
</protein>
<evidence type="ECO:0000313" key="5">
    <source>
        <dbReference type="Proteomes" id="UP000614601"/>
    </source>
</evidence>
<feature type="transmembrane region" description="Helical" evidence="2">
    <location>
        <begin position="374"/>
        <end position="395"/>
    </location>
</feature>
<feature type="transmembrane region" description="Helical" evidence="2">
    <location>
        <begin position="148"/>
        <end position="168"/>
    </location>
</feature>
<keyword evidence="5" id="KW-1185">Reference proteome</keyword>
<name>A0A811KSN1_9BILA</name>
<dbReference type="Gene3D" id="1.20.1250.20">
    <property type="entry name" value="MFS general substrate transporter like domains"/>
    <property type="match status" value="2"/>
</dbReference>
<dbReference type="PANTHER" id="PTHR45757">
    <property type="entry name" value="PROTEIN CBG23364-RELATED"/>
    <property type="match status" value="1"/>
</dbReference>
<dbReference type="EMBL" id="CAJFDH010000004">
    <property type="protein sequence ID" value="CAD5219568.1"/>
    <property type="molecule type" value="Genomic_DNA"/>
</dbReference>
<dbReference type="Pfam" id="PF07690">
    <property type="entry name" value="MFS_1"/>
    <property type="match status" value="1"/>
</dbReference>
<feature type="domain" description="Major facilitator superfamily (MFS) profile" evidence="3">
    <location>
        <begin position="77"/>
        <end position="494"/>
    </location>
</feature>
<organism evidence="4 5">
    <name type="scientific">Bursaphelenchus okinawaensis</name>
    <dbReference type="NCBI Taxonomy" id="465554"/>
    <lineage>
        <taxon>Eukaryota</taxon>
        <taxon>Metazoa</taxon>
        <taxon>Ecdysozoa</taxon>
        <taxon>Nematoda</taxon>
        <taxon>Chromadorea</taxon>
        <taxon>Rhabditida</taxon>
        <taxon>Tylenchina</taxon>
        <taxon>Tylenchomorpha</taxon>
        <taxon>Aphelenchoidea</taxon>
        <taxon>Aphelenchoididae</taxon>
        <taxon>Bursaphelenchus</taxon>
    </lineage>
</organism>
<feature type="transmembrane region" description="Helical" evidence="2">
    <location>
        <begin position="471"/>
        <end position="490"/>
    </location>
</feature>
<dbReference type="PANTHER" id="PTHR45757:SF17">
    <property type="entry name" value="MAJOR FACILITATOR SUPERFAMILY (MFS) PROFILE DOMAIN-CONTAINING PROTEIN"/>
    <property type="match status" value="1"/>
</dbReference>
<feature type="transmembrane region" description="Helical" evidence="2">
    <location>
        <begin position="72"/>
        <end position="90"/>
    </location>
</feature>
<feature type="transmembrane region" description="Helical" evidence="2">
    <location>
        <begin position="180"/>
        <end position="200"/>
    </location>
</feature>
<evidence type="ECO:0000256" key="2">
    <source>
        <dbReference type="SAM" id="Phobius"/>
    </source>
</evidence>
<sequence>MESSRKLEDASSRDNIPILYLGGEEKVVIRSKTADAFNRVLSSTNLAQFPDKFLPSPKLPKKTKQVVLFEDGYRYLVLCLGWMSLAAIAANMNLYNMTKLCMFKEENYTSVNYFTEVEHNKLIMAAAIGTAVGTAPFSWLFTRYKAKYPFFAAGVLSAGTTFLIPAAVQQGFTSTWLLRFLQGTAYAADFAAMGVLCAIWSPLSQAALFISMLTCYNSLAVLFSSPVAGLLCRSSFGWDTAYYTHVMVTVVLLMTWLLFYGDSPISSRFVSQNEFNKIQKNKSLAHKTMNSKVPYKKIIRNKLVWVIWFNAFMDIFSGIFALTYEPTYLSKVLHFDVTQIGFLAIVGPMVHIPLKFVFGTLSDRIKFISERRKMIMFNSFAVFGPSLSYLLLAFAPTDYPLLSILAFMANGIFFSTAGGGFYKCATLCFRQYAHVVIASMQFTKALTMFLGPVLVNVFVVNIGNQYEWRNLFLLVSISLATANLLFAFNATDQPADFTRTEIVKNIDIKAPNKVIPM</sequence>
<dbReference type="GO" id="GO:0016020">
    <property type="term" value="C:membrane"/>
    <property type="evidence" value="ECO:0007669"/>
    <property type="project" value="UniProtKB-SubCell"/>
</dbReference>
<dbReference type="InterPro" id="IPR036259">
    <property type="entry name" value="MFS_trans_sf"/>
</dbReference>
<proteinExistence type="predicted"/>
<feature type="transmembrane region" description="Helical" evidence="2">
    <location>
        <begin position="207"/>
        <end position="228"/>
    </location>
</feature>
<dbReference type="EMBL" id="CAJFCW020000004">
    <property type="protein sequence ID" value="CAG9112659.1"/>
    <property type="molecule type" value="Genomic_DNA"/>
</dbReference>
<accession>A0A811KSN1</accession>
<evidence type="ECO:0000259" key="3">
    <source>
        <dbReference type="PROSITE" id="PS50850"/>
    </source>
</evidence>
<keyword evidence="2" id="KW-1133">Transmembrane helix</keyword>
<dbReference type="Proteomes" id="UP000783686">
    <property type="component" value="Unassembled WGS sequence"/>
</dbReference>
<feature type="transmembrane region" description="Helical" evidence="2">
    <location>
        <begin position="401"/>
        <end position="422"/>
    </location>
</feature>
<comment type="caution">
    <text evidence="4">The sequence shown here is derived from an EMBL/GenBank/DDBJ whole genome shotgun (WGS) entry which is preliminary data.</text>
</comment>
<feature type="transmembrane region" description="Helical" evidence="2">
    <location>
        <begin position="303"/>
        <end position="322"/>
    </location>
</feature>
<feature type="transmembrane region" description="Helical" evidence="2">
    <location>
        <begin position="434"/>
        <end position="459"/>
    </location>
</feature>
<dbReference type="AlphaFoldDB" id="A0A811KSN1"/>
<dbReference type="InterPro" id="IPR011701">
    <property type="entry name" value="MFS"/>
</dbReference>
<gene>
    <name evidence="4" type="ORF">BOKJ2_LOCUS8509</name>
</gene>
<dbReference type="SUPFAM" id="SSF103473">
    <property type="entry name" value="MFS general substrate transporter"/>
    <property type="match status" value="1"/>
</dbReference>
<dbReference type="GO" id="GO:0022857">
    <property type="term" value="F:transmembrane transporter activity"/>
    <property type="evidence" value="ECO:0007669"/>
    <property type="project" value="InterPro"/>
</dbReference>
<feature type="transmembrane region" description="Helical" evidence="2">
    <location>
        <begin position="122"/>
        <end position="141"/>
    </location>
</feature>
<keyword evidence="2" id="KW-0472">Membrane</keyword>
<comment type="subcellular location">
    <subcellularLocation>
        <location evidence="1">Membrane</location>
        <topology evidence="1">Multi-pass membrane protein</topology>
    </subcellularLocation>
</comment>
<reference evidence="4" key="1">
    <citation type="submission" date="2020-09" db="EMBL/GenBank/DDBJ databases">
        <authorList>
            <person name="Kikuchi T."/>
        </authorList>
    </citation>
    <scope>NUCLEOTIDE SEQUENCE</scope>
    <source>
        <strain evidence="4">SH1</strain>
    </source>
</reference>
<keyword evidence="2" id="KW-0812">Transmembrane</keyword>
<evidence type="ECO:0000256" key="1">
    <source>
        <dbReference type="ARBA" id="ARBA00004141"/>
    </source>
</evidence>
<feature type="transmembrane region" description="Helical" evidence="2">
    <location>
        <begin position="240"/>
        <end position="259"/>
    </location>
</feature>